<accession>A0A5C3Q098</accession>
<dbReference type="EMBL" id="ML210976">
    <property type="protein sequence ID" value="TFK93800.1"/>
    <property type="molecule type" value="Genomic_DNA"/>
</dbReference>
<protein>
    <submittedName>
        <fullName evidence="2">Uncharacterized protein</fullName>
    </submittedName>
</protein>
<dbReference type="Proteomes" id="UP000308197">
    <property type="component" value="Unassembled WGS sequence"/>
</dbReference>
<evidence type="ECO:0000313" key="2">
    <source>
        <dbReference type="EMBL" id="TFK93800.1"/>
    </source>
</evidence>
<evidence type="ECO:0000256" key="1">
    <source>
        <dbReference type="SAM" id="MobiDB-lite"/>
    </source>
</evidence>
<name>A0A5C3Q098_9APHY</name>
<sequence>MPYISSVVEGSNAAGGSLVVVCVHTLVASNKSRLQGRTPLLHVSQDKRRLQWPRRSPLADSSSCLTRLRAAGAFGADSRSMSRSRTCPDRILPQPFPSTRLRTRPLATEPSGKLPRRLSSDPAPATPTGGVHKKLRRKIKCYNIDILLKAQMQPFRPRPYDASPPPWFRDWLTRYCWRNPQNFVHQSINLSTHAGTSALAARSTWRVI</sequence>
<reference evidence="2 3" key="1">
    <citation type="journal article" date="2019" name="Nat. Ecol. Evol.">
        <title>Megaphylogeny resolves global patterns of mushroom evolution.</title>
        <authorList>
            <person name="Varga T."/>
            <person name="Krizsan K."/>
            <person name="Foldi C."/>
            <person name="Dima B."/>
            <person name="Sanchez-Garcia M."/>
            <person name="Sanchez-Ramirez S."/>
            <person name="Szollosi G.J."/>
            <person name="Szarkandi J.G."/>
            <person name="Papp V."/>
            <person name="Albert L."/>
            <person name="Andreopoulos W."/>
            <person name="Angelini C."/>
            <person name="Antonin V."/>
            <person name="Barry K.W."/>
            <person name="Bougher N.L."/>
            <person name="Buchanan P."/>
            <person name="Buyck B."/>
            <person name="Bense V."/>
            <person name="Catcheside P."/>
            <person name="Chovatia M."/>
            <person name="Cooper J."/>
            <person name="Damon W."/>
            <person name="Desjardin D."/>
            <person name="Finy P."/>
            <person name="Geml J."/>
            <person name="Haridas S."/>
            <person name="Hughes K."/>
            <person name="Justo A."/>
            <person name="Karasinski D."/>
            <person name="Kautmanova I."/>
            <person name="Kiss B."/>
            <person name="Kocsube S."/>
            <person name="Kotiranta H."/>
            <person name="LaButti K.M."/>
            <person name="Lechner B.E."/>
            <person name="Liimatainen K."/>
            <person name="Lipzen A."/>
            <person name="Lukacs Z."/>
            <person name="Mihaltcheva S."/>
            <person name="Morgado L.N."/>
            <person name="Niskanen T."/>
            <person name="Noordeloos M.E."/>
            <person name="Ohm R.A."/>
            <person name="Ortiz-Santana B."/>
            <person name="Ovrebo C."/>
            <person name="Racz N."/>
            <person name="Riley R."/>
            <person name="Savchenko A."/>
            <person name="Shiryaev A."/>
            <person name="Soop K."/>
            <person name="Spirin V."/>
            <person name="Szebenyi C."/>
            <person name="Tomsovsky M."/>
            <person name="Tulloss R.E."/>
            <person name="Uehling J."/>
            <person name="Grigoriev I.V."/>
            <person name="Vagvolgyi C."/>
            <person name="Papp T."/>
            <person name="Martin F.M."/>
            <person name="Miettinen O."/>
            <person name="Hibbett D.S."/>
            <person name="Nagy L.G."/>
        </authorList>
    </citation>
    <scope>NUCLEOTIDE SEQUENCE [LARGE SCALE GENOMIC DNA]</scope>
    <source>
        <strain evidence="2 3">HHB13444</strain>
    </source>
</reference>
<keyword evidence="3" id="KW-1185">Reference proteome</keyword>
<dbReference type="InParanoid" id="A0A5C3Q098"/>
<dbReference type="AlphaFoldDB" id="A0A5C3Q098"/>
<organism evidence="2 3">
    <name type="scientific">Polyporus arcularius HHB13444</name>
    <dbReference type="NCBI Taxonomy" id="1314778"/>
    <lineage>
        <taxon>Eukaryota</taxon>
        <taxon>Fungi</taxon>
        <taxon>Dikarya</taxon>
        <taxon>Basidiomycota</taxon>
        <taxon>Agaricomycotina</taxon>
        <taxon>Agaricomycetes</taxon>
        <taxon>Polyporales</taxon>
        <taxon>Polyporaceae</taxon>
        <taxon>Polyporus</taxon>
    </lineage>
</organism>
<gene>
    <name evidence="2" type="ORF">K466DRAFT_59429</name>
</gene>
<proteinExistence type="predicted"/>
<feature type="region of interest" description="Disordered" evidence="1">
    <location>
        <begin position="75"/>
        <end position="132"/>
    </location>
</feature>
<evidence type="ECO:0000313" key="3">
    <source>
        <dbReference type="Proteomes" id="UP000308197"/>
    </source>
</evidence>